<evidence type="ECO:0000313" key="2">
    <source>
        <dbReference type="EMBL" id="MDM5271263.1"/>
    </source>
</evidence>
<feature type="signal peptide" evidence="1">
    <location>
        <begin position="1"/>
        <end position="19"/>
    </location>
</feature>
<keyword evidence="1" id="KW-0732">Signal</keyword>
<feature type="chain" id="PRO_5045920655" evidence="1">
    <location>
        <begin position="20"/>
        <end position="187"/>
    </location>
</feature>
<dbReference type="RefSeq" id="WP_289412611.1">
    <property type="nucleotide sequence ID" value="NZ_JAQIBD010000001.1"/>
</dbReference>
<proteinExistence type="predicted"/>
<dbReference type="Pfam" id="PF07437">
    <property type="entry name" value="YfaZ"/>
    <property type="match status" value="1"/>
</dbReference>
<gene>
    <name evidence="2" type="ORF">PGH07_03655</name>
</gene>
<evidence type="ECO:0000313" key="3">
    <source>
        <dbReference type="Proteomes" id="UP001169069"/>
    </source>
</evidence>
<name>A0ABT7QWP5_9BACT</name>
<dbReference type="Proteomes" id="UP001169069">
    <property type="component" value="Unassembled WGS sequence"/>
</dbReference>
<comment type="caution">
    <text evidence="2">The sequence shown here is derived from an EMBL/GenBank/DDBJ whole genome shotgun (WGS) entry which is preliminary data.</text>
</comment>
<sequence length="187" mass="20434">MHLKKILLSTILMSGLLTAQNSVALNINNEDVELQTSINFNDVIGYADGTTYTLDANYLHTDGDNLLGIGLSGENQLQGVYGLTVGLGIKTVFADQFVAVPLLVRGAYTLPLTDAIPTTKVEMSLAYAPSVLSFNEADGYSEFRTQLDMEIVSNIHIFTGYRNIDTDYKASDHTFNDSFYGGLKLSF</sequence>
<evidence type="ECO:0000256" key="1">
    <source>
        <dbReference type="SAM" id="SignalP"/>
    </source>
</evidence>
<protein>
    <submittedName>
        <fullName evidence="2">YfaZ family outer membrane protein</fullName>
    </submittedName>
</protein>
<dbReference type="EMBL" id="JAQIBD010000001">
    <property type="protein sequence ID" value="MDM5271263.1"/>
    <property type="molecule type" value="Genomic_DNA"/>
</dbReference>
<organism evidence="2 3">
    <name type="scientific">Sulfurovum zhangzhouensis</name>
    <dbReference type="NCBI Taxonomy" id="3019067"/>
    <lineage>
        <taxon>Bacteria</taxon>
        <taxon>Pseudomonadati</taxon>
        <taxon>Campylobacterota</taxon>
        <taxon>Epsilonproteobacteria</taxon>
        <taxon>Campylobacterales</taxon>
        <taxon>Sulfurovaceae</taxon>
        <taxon>Sulfurovum</taxon>
    </lineage>
</organism>
<keyword evidence="3" id="KW-1185">Reference proteome</keyword>
<reference evidence="2" key="1">
    <citation type="submission" date="2023-01" db="EMBL/GenBank/DDBJ databases">
        <title>Sulfurovum sp. zt1-1 genome assembly.</title>
        <authorList>
            <person name="Wang J."/>
        </authorList>
    </citation>
    <scope>NUCLEOTIDE SEQUENCE</scope>
    <source>
        <strain evidence="2">Zt1-1</strain>
    </source>
</reference>
<dbReference type="InterPro" id="IPR009998">
    <property type="entry name" value="YfaZ"/>
</dbReference>
<accession>A0ABT7QWP5</accession>